<name>G4CEV3_9NEIS</name>
<accession>G4CEV3</accession>
<dbReference type="AlphaFoldDB" id="G4CEV3"/>
<gene>
    <name evidence="1" type="primary">proWZ</name>
    <name evidence="1" type="ORF">HMPREF9371_0142</name>
</gene>
<dbReference type="Proteomes" id="UP000003019">
    <property type="component" value="Unassembled WGS sequence"/>
</dbReference>
<evidence type="ECO:0000313" key="1">
    <source>
        <dbReference type="EMBL" id="EGY53688.1"/>
    </source>
</evidence>
<dbReference type="STRING" id="1032488.HMPREF9371_0142"/>
<sequence length="51" mass="5499">MGQRLCGGYLKGGKPHLGKSPAGVLQNPRIIPDSALMFSLPQRGVFRFMAV</sequence>
<reference evidence="1 2" key="1">
    <citation type="submission" date="2011-05" db="EMBL/GenBank/DDBJ databases">
        <authorList>
            <person name="Muzny D."/>
            <person name="Qin X."/>
            <person name="Deng J."/>
            <person name="Jiang H."/>
            <person name="Liu Y."/>
            <person name="Qu J."/>
            <person name="Song X.-Z."/>
            <person name="Zhang L."/>
            <person name="Thornton R."/>
            <person name="Coyle M."/>
            <person name="Francisco L."/>
            <person name="Jackson L."/>
            <person name="Javaid M."/>
            <person name="Korchina V."/>
            <person name="Kovar C."/>
            <person name="Mata R."/>
            <person name="Mathew T."/>
            <person name="Ngo R."/>
            <person name="Nguyen L."/>
            <person name="Nguyen N."/>
            <person name="Okwuonu G."/>
            <person name="Ongeri F."/>
            <person name="Pham C."/>
            <person name="Simmons D."/>
            <person name="Wilczek-Boney K."/>
            <person name="Hale W."/>
            <person name="Jakkamsetti A."/>
            <person name="Pham P."/>
            <person name="Ruth R."/>
            <person name="San Lucas F."/>
            <person name="Warren J."/>
            <person name="Zhang J."/>
            <person name="Zhao Z."/>
            <person name="Zhou C."/>
            <person name="Zhu D."/>
            <person name="Lee S."/>
            <person name="Bess C."/>
            <person name="Blankenburg K."/>
            <person name="Forbes L."/>
            <person name="Fu Q."/>
            <person name="Gubbala S."/>
            <person name="Hirani K."/>
            <person name="Jayaseelan J.C."/>
            <person name="Lara F."/>
            <person name="Munidasa M."/>
            <person name="Palculict T."/>
            <person name="Patil S."/>
            <person name="Pu L.-L."/>
            <person name="Saada N."/>
            <person name="Tang L."/>
            <person name="Weissenberger G."/>
            <person name="Zhu Y."/>
            <person name="Hemphill L."/>
            <person name="Shang Y."/>
            <person name="Youmans B."/>
            <person name="Ayvaz T."/>
            <person name="Ross M."/>
            <person name="Santibanez J."/>
            <person name="Aqrawi P."/>
            <person name="Gross S."/>
            <person name="Joshi V."/>
            <person name="Fowler G."/>
            <person name="Nazareth L."/>
            <person name="Reid J."/>
            <person name="Worley K."/>
            <person name="Petrosino J."/>
            <person name="Highlander S."/>
            <person name="Gibbs R."/>
        </authorList>
    </citation>
    <scope>NUCLEOTIDE SEQUENCE [LARGE SCALE GENOMIC DNA]</scope>
    <source>
        <strain evidence="1 2">871</strain>
    </source>
</reference>
<evidence type="ECO:0000313" key="2">
    <source>
        <dbReference type="Proteomes" id="UP000003019"/>
    </source>
</evidence>
<proteinExistence type="predicted"/>
<protein>
    <submittedName>
        <fullName evidence="1">Proline/glycine betaine ABC superfamily ATP binding cassette transporter, membrane protein</fullName>
    </submittedName>
</protein>
<dbReference type="HOGENOM" id="CLU_3101301_0_0_4"/>
<dbReference type="PATRIC" id="fig|1032488.3.peg.129"/>
<dbReference type="EMBL" id="AGAY01000004">
    <property type="protein sequence ID" value="EGY53688.1"/>
    <property type="molecule type" value="Genomic_DNA"/>
</dbReference>
<keyword evidence="2" id="KW-1185">Reference proteome</keyword>
<comment type="caution">
    <text evidence="1">The sequence shown here is derived from an EMBL/GenBank/DDBJ whole genome shotgun (WGS) entry which is preliminary data.</text>
</comment>
<organism evidence="1 2">
    <name type="scientific">Neisseria shayeganii 871</name>
    <dbReference type="NCBI Taxonomy" id="1032488"/>
    <lineage>
        <taxon>Bacteria</taxon>
        <taxon>Pseudomonadati</taxon>
        <taxon>Pseudomonadota</taxon>
        <taxon>Betaproteobacteria</taxon>
        <taxon>Neisseriales</taxon>
        <taxon>Neisseriaceae</taxon>
        <taxon>Neisseria</taxon>
    </lineage>
</organism>